<dbReference type="InterPro" id="IPR038614">
    <property type="entry name" value="GK_N_sf"/>
</dbReference>
<name>A0A932MP67_UNCTE</name>
<dbReference type="PANTHER" id="PTHR12227:SF0">
    <property type="entry name" value="GLYCERATE KINASE"/>
    <property type="match status" value="1"/>
</dbReference>
<dbReference type="Proteomes" id="UP000782312">
    <property type="component" value="Unassembled WGS sequence"/>
</dbReference>
<evidence type="ECO:0000313" key="8">
    <source>
        <dbReference type="Proteomes" id="UP000782312"/>
    </source>
</evidence>
<dbReference type="EMBL" id="JACPUR010000041">
    <property type="protein sequence ID" value="MBI3129430.1"/>
    <property type="molecule type" value="Genomic_DNA"/>
</dbReference>
<dbReference type="InterPro" id="IPR039760">
    <property type="entry name" value="MOFRL_protein"/>
</dbReference>
<dbReference type="InterPro" id="IPR037035">
    <property type="entry name" value="GK-like_C_sf"/>
</dbReference>
<dbReference type="InterPro" id="IPR007835">
    <property type="entry name" value="MOFRL"/>
</dbReference>
<evidence type="ECO:0000256" key="1">
    <source>
        <dbReference type="ARBA" id="ARBA00022679"/>
    </source>
</evidence>
<dbReference type="Pfam" id="PF13660">
    <property type="entry name" value="DUF4147"/>
    <property type="match status" value="1"/>
</dbReference>
<protein>
    <submittedName>
        <fullName evidence="7">Glycerate kinase</fullName>
    </submittedName>
</protein>
<feature type="domain" description="MOFRL" evidence="5">
    <location>
        <begin position="342"/>
        <end position="447"/>
    </location>
</feature>
<dbReference type="SUPFAM" id="SSF82544">
    <property type="entry name" value="GckA/TtuD-like"/>
    <property type="match status" value="1"/>
</dbReference>
<gene>
    <name evidence="7" type="ORF">HYZ11_17620</name>
</gene>
<dbReference type="AlphaFoldDB" id="A0A932MP67"/>
<dbReference type="GO" id="GO:0005737">
    <property type="term" value="C:cytoplasm"/>
    <property type="evidence" value="ECO:0007669"/>
    <property type="project" value="TreeGrafter"/>
</dbReference>
<keyword evidence="1" id="KW-0808">Transferase</keyword>
<evidence type="ECO:0000259" key="5">
    <source>
        <dbReference type="Pfam" id="PF05161"/>
    </source>
</evidence>
<sequence>MPRAAKRKPSSASLRREARAIYEAGLDAVRPEEAVGRALRVEKKGKNEVLVCGRTRMPLRPGGRIIVVGAGKASARMARAAEKILGNRIAGGTVVTSYGSAVPCRRIEIREAGHPTPDAAGVEAARLIGRWVDDAGRDDIVLCLISGGGSSLLPAPAEGLTLQDKQRVTASLLRAGAPIEALNCVRKHLSALKGGHLARRAAPARVLVLLISDVVGDSLDVIASGPACGDPTTFADARAYLERYGAWRTAPPRVRRRIEAGMAGRVPETPSPRDLPSSRVRNELLATNALALEAAAGQARRLGYRTLVLTRRLQGEAREAGAFLAAIAADIRSEGFPLRPPACLLAGGETTVTVRGEGRGGRCQELALAFAIRSGEAENIGLLAAGTDGRDGPTPAAGAFADRNIIKNAKNINVDPQKYLSNNDAFGFFRQVGGLLKTGPSGTNVMDLVVLLVP</sequence>
<dbReference type="FunFam" id="3.40.1480.10:FF:000002">
    <property type="entry name" value="Glycerate kinase"/>
    <property type="match status" value="1"/>
</dbReference>
<evidence type="ECO:0000256" key="2">
    <source>
        <dbReference type="ARBA" id="ARBA00022741"/>
    </source>
</evidence>
<evidence type="ECO:0000256" key="3">
    <source>
        <dbReference type="ARBA" id="ARBA00022777"/>
    </source>
</evidence>
<feature type="domain" description="MOFRL-associated" evidence="6">
    <location>
        <begin position="18"/>
        <end position="258"/>
    </location>
</feature>
<keyword evidence="4" id="KW-0067">ATP-binding</keyword>
<keyword evidence="2" id="KW-0547">Nucleotide-binding</keyword>
<keyword evidence="3 7" id="KW-0418">Kinase</keyword>
<dbReference type="InterPro" id="IPR025286">
    <property type="entry name" value="MOFRL_assoc_dom"/>
</dbReference>
<dbReference type="GO" id="GO:0008887">
    <property type="term" value="F:glycerate kinase activity"/>
    <property type="evidence" value="ECO:0007669"/>
    <property type="project" value="InterPro"/>
</dbReference>
<comment type="caution">
    <text evidence="7">The sequence shown here is derived from an EMBL/GenBank/DDBJ whole genome shotgun (WGS) entry which is preliminary data.</text>
</comment>
<evidence type="ECO:0000259" key="6">
    <source>
        <dbReference type="Pfam" id="PF13660"/>
    </source>
</evidence>
<dbReference type="Pfam" id="PF05161">
    <property type="entry name" value="MOFRL"/>
    <property type="match status" value="1"/>
</dbReference>
<reference evidence="7" key="1">
    <citation type="submission" date="2020-07" db="EMBL/GenBank/DDBJ databases">
        <title>Huge and variable diversity of episymbiotic CPR bacteria and DPANN archaea in groundwater ecosystems.</title>
        <authorList>
            <person name="He C.Y."/>
            <person name="Keren R."/>
            <person name="Whittaker M."/>
            <person name="Farag I.F."/>
            <person name="Doudna J."/>
            <person name="Cate J.H.D."/>
            <person name="Banfield J.F."/>
        </authorList>
    </citation>
    <scope>NUCLEOTIDE SEQUENCE</scope>
    <source>
        <strain evidence="7">NC_groundwater_763_Ag_S-0.2um_68_21</strain>
    </source>
</reference>
<organism evidence="7 8">
    <name type="scientific">Tectimicrobiota bacterium</name>
    <dbReference type="NCBI Taxonomy" id="2528274"/>
    <lineage>
        <taxon>Bacteria</taxon>
        <taxon>Pseudomonadati</taxon>
        <taxon>Nitrospinota/Tectimicrobiota group</taxon>
        <taxon>Candidatus Tectimicrobiota</taxon>
    </lineage>
</organism>
<dbReference type="Gene3D" id="3.40.50.10180">
    <property type="entry name" value="Glycerate kinase, MOFRL-like N-terminal domain"/>
    <property type="match status" value="1"/>
</dbReference>
<dbReference type="GO" id="GO:0005524">
    <property type="term" value="F:ATP binding"/>
    <property type="evidence" value="ECO:0007669"/>
    <property type="project" value="UniProtKB-KW"/>
</dbReference>
<dbReference type="PANTHER" id="PTHR12227">
    <property type="entry name" value="GLYCERATE KINASE"/>
    <property type="match status" value="1"/>
</dbReference>
<evidence type="ECO:0000313" key="7">
    <source>
        <dbReference type="EMBL" id="MBI3129430.1"/>
    </source>
</evidence>
<accession>A0A932MP67</accession>
<evidence type="ECO:0000256" key="4">
    <source>
        <dbReference type="ARBA" id="ARBA00022840"/>
    </source>
</evidence>
<dbReference type="FunFam" id="3.40.50.10180:FF:000001">
    <property type="entry name" value="Glycerate kinase"/>
    <property type="match status" value="1"/>
</dbReference>
<proteinExistence type="predicted"/>
<dbReference type="Gene3D" id="3.40.1480.10">
    <property type="entry name" value="MOFRL domain"/>
    <property type="match status" value="1"/>
</dbReference>